<organism evidence="9 10">
    <name type="scientific">Spartinivicinus poritis</name>
    <dbReference type="NCBI Taxonomy" id="2994640"/>
    <lineage>
        <taxon>Bacteria</taxon>
        <taxon>Pseudomonadati</taxon>
        <taxon>Pseudomonadota</taxon>
        <taxon>Gammaproteobacteria</taxon>
        <taxon>Oceanospirillales</taxon>
        <taxon>Zooshikellaceae</taxon>
        <taxon>Spartinivicinus</taxon>
    </lineage>
</organism>
<dbReference type="RefSeq" id="WP_274688443.1">
    <property type="nucleotide sequence ID" value="NZ_JAPMOU010000008.1"/>
</dbReference>
<evidence type="ECO:0000256" key="2">
    <source>
        <dbReference type="ARBA" id="ARBA00005745"/>
    </source>
</evidence>
<feature type="transmembrane region" description="Helical" evidence="7">
    <location>
        <begin position="144"/>
        <end position="166"/>
    </location>
</feature>
<protein>
    <submittedName>
        <fullName evidence="9">Type II secretion system F family protein</fullName>
    </submittedName>
</protein>
<dbReference type="InterPro" id="IPR042094">
    <property type="entry name" value="T2SS_GspF_sf"/>
</dbReference>
<keyword evidence="5 7" id="KW-1133">Transmembrane helix</keyword>
<keyword evidence="10" id="KW-1185">Reference proteome</keyword>
<comment type="caution">
    <text evidence="9">The sequence shown here is derived from an EMBL/GenBank/DDBJ whole genome shotgun (WGS) entry which is preliminary data.</text>
</comment>
<dbReference type="Proteomes" id="UP001528823">
    <property type="component" value="Unassembled WGS sequence"/>
</dbReference>
<dbReference type="Pfam" id="PF00482">
    <property type="entry name" value="T2SSF"/>
    <property type="match status" value="2"/>
</dbReference>
<evidence type="ECO:0000256" key="6">
    <source>
        <dbReference type="ARBA" id="ARBA00023136"/>
    </source>
</evidence>
<proteinExistence type="inferred from homology"/>
<feature type="domain" description="Type II secretion system protein GspF" evidence="8">
    <location>
        <begin position="24"/>
        <end position="131"/>
    </location>
</feature>
<evidence type="ECO:0000256" key="1">
    <source>
        <dbReference type="ARBA" id="ARBA00004651"/>
    </source>
</evidence>
<evidence type="ECO:0000313" key="10">
    <source>
        <dbReference type="Proteomes" id="UP001528823"/>
    </source>
</evidence>
<dbReference type="PANTHER" id="PTHR30012:SF0">
    <property type="entry name" value="TYPE II SECRETION SYSTEM PROTEIN F-RELATED"/>
    <property type="match status" value="1"/>
</dbReference>
<comment type="subcellular location">
    <subcellularLocation>
        <location evidence="1">Cell membrane</location>
        <topology evidence="1">Multi-pass membrane protein</topology>
    </subcellularLocation>
</comment>
<dbReference type="InterPro" id="IPR018076">
    <property type="entry name" value="T2SS_GspF_dom"/>
</dbReference>
<dbReference type="Gene3D" id="1.20.81.30">
    <property type="entry name" value="Type II secretion system (T2SS), domain F"/>
    <property type="match status" value="2"/>
</dbReference>
<sequence length="333" mass="37292">MPKPGYPTKHSPLSHQQRAHLFIQLSRLEQSGLSMEHAINLLTQGDDQIAKRAKLVLRDIKRGQPLSTAGKRAGLLTDRDAYLISVAEAGGVHTAIFRQLAEIYQTSASQLKQIKSRLVFPIVILICAVFIRQFPALFQGNITLFAYIAGNLFLLGQLGAIAYIGWRLPYWIRHGFLGALKGSWDKLTIHFPYFGSWYVRIQTRDFIQALGLLLQAGLPIMEAVPKAYRFIENQLLRQQFEEIEQSLQAGDNFTQAFSSLENTAPTIAQLISTGEHAGDLSGMLLRCAKMETEQINLYTSMVTEWVPRLVYVLIAVWMAYSIIKGGPPMTTVA</sequence>
<name>A0ABT5U6T7_9GAMM</name>
<reference evidence="9 10" key="1">
    <citation type="submission" date="2022-11" db="EMBL/GenBank/DDBJ databases">
        <title>Spartinivicinus poritis sp. nov., isolated from scleractinian coral Porites lutea.</title>
        <authorList>
            <person name="Zhang G."/>
            <person name="Cai L."/>
            <person name="Wei Q."/>
        </authorList>
    </citation>
    <scope>NUCLEOTIDE SEQUENCE [LARGE SCALE GENOMIC DNA]</scope>
    <source>
        <strain evidence="9 10">A2-2</strain>
    </source>
</reference>
<feature type="domain" description="Type II secretion system protein GspF" evidence="8">
    <location>
        <begin position="206"/>
        <end position="306"/>
    </location>
</feature>
<accession>A0ABT5U6T7</accession>
<evidence type="ECO:0000256" key="7">
    <source>
        <dbReference type="SAM" id="Phobius"/>
    </source>
</evidence>
<evidence type="ECO:0000256" key="5">
    <source>
        <dbReference type="ARBA" id="ARBA00022989"/>
    </source>
</evidence>
<gene>
    <name evidence="9" type="ORF">ORQ98_08875</name>
</gene>
<feature type="transmembrane region" description="Helical" evidence="7">
    <location>
        <begin position="118"/>
        <end position="138"/>
    </location>
</feature>
<dbReference type="InterPro" id="IPR003004">
    <property type="entry name" value="GspF/PilC"/>
</dbReference>
<keyword evidence="4 7" id="KW-0812">Transmembrane</keyword>
<keyword evidence="3" id="KW-1003">Cell membrane</keyword>
<comment type="similarity">
    <text evidence="2">Belongs to the GSP F family.</text>
</comment>
<evidence type="ECO:0000259" key="8">
    <source>
        <dbReference type="Pfam" id="PF00482"/>
    </source>
</evidence>
<feature type="transmembrane region" description="Helical" evidence="7">
    <location>
        <begin position="305"/>
        <end position="323"/>
    </location>
</feature>
<dbReference type="EMBL" id="JAPMOU010000008">
    <property type="protein sequence ID" value="MDE1462083.1"/>
    <property type="molecule type" value="Genomic_DNA"/>
</dbReference>
<evidence type="ECO:0000256" key="4">
    <source>
        <dbReference type="ARBA" id="ARBA00022692"/>
    </source>
</evidence>
<keyword evidence="6 7" id="KW-0472">Membrane</keyword>
<evidence type="ECO:0000313" key="9">
    <source>
        <dbReference type="EMBL" id="MDE1462083.1"/>
    </source>
</evidence>
<evidence type="ECO:0000256" key="3">
    <source>
        <dbReference type="ARBA" id="ARBA00022475"/>
    </source>
</evidence>
<dbReference type="PANTHER" id="PTHR30012">
    <property type="entry name" value="GENERAL SECRETION PATHWAY PROTEIN"/>
    <property type="match status" value="1"/>
</dbReference>